<proteinExistence type="predicted"/>
<feature type="transmembrane region" description="Helical" evidence="1">
    <location>
        <begin position="27"/>
        <end position="45"/>
    </location>
</feature>
<evidence type="ECO:0000313" key="2">
    <source>
        <dbReference type="EMBL" id="RGV56128.1"/>
    </source>
</evidence>
<organism evidence="2 3">
    <name type="scientific">Bacteroides intestinalis</name>
    <dbReference type="NCBI Taxonomy" id="329854"/>
    <lineage>
        <taxon>Bacteria</taxon>
        <taxon>Pseudomonadati</taxon>
        <taxon>Bacteroidota</taxon>
        <taxon>Bacteroidia</taxon>
        <taxon>Bacteroidales</taxon>
        <taxon>Bacteroidaceae</taxon>
        <taxon>Bacteroides</taxon>
    </lineage>
</organism>
<accession>A0A412YFL4</accession>
<keyword evidence="1" id="KW-0472">Membrane</keyword>
<name>A0A412YFL4_9BACE</name>
<reference evidence="2 3" key="1">
    <citation type="submission" date="2018-08" db="EMBL/GenBank/DDBJ databases">
        <title>A genome reference for cultivated species of the human gut microbiota.</title>
        <authorList>
            <person name="Zou Y."/>
            <person name="Xue W."/>
            <person name="Luo G."/>
        </authorList>
    </citation>
    <scope>NUCLEOTIDE SEQUENCE [LARGE SCALE GENOMIC DNA]</scope>
    <source>
        <strain evidence="2 3">AF14-32</strain>
    </source>
</reference>
<dbReference type="EMBL" id="QRZF01000003">
    <property type="protein sequence ID" value="RGV56128.1"/>
    <property type="molecule type" value="Genomic_DNA"/>
</dbReference>
<comment type="caution">
    <text evidence="2">The sequence shown here is derived from an EMBL/GenBank/DDBJ whole genome shotgun (WGS) entry which is preliminary data.</text>
</comment>
<evidence type="ECO:0000256" key="1">
    <source>
        <dbReference type="SAM" id="Phobius"/>
    </source>
</evidence>
<protein>
    <submittedName>
        <fullName evidence="2">Uncharacterized protein</fullName>
    </submittedName>
</protein>
<gene>
    <name evidence="2" type="ORF">DWW10_05395</name>
</gene>
<sequence length="68" mass="7813">MVIRFIIVHFYKISCISAELFHASMKVLHSNCIIFVWLILYFSSLSNRALAFQNRVEGLKLQSGSFSS</sequence>
<keyword evidence="1" id="KW-0812">Transmembrane</keyword>
<evidence type="ECO:0000313" key="3">
    <source>
        <dbReference type="Proteomes" id="UP000283850"/>
    </source>
</evidence>
<dbReference type="AlphaFoldDB" id="A0A412YFL4"/>
<dbReference type="Proteomes" id="UP000283850">
    <property type="component" value="Unassembled WGS sequence"/>
</dbReference>
<keyword evidence="1" id="KW-1133">Transmembrane helix</keyword>